<dbReference type="EMBL" id="SRPY01000495">
    <property type="protein sequence ID" value="KAG5922807.1"/>
    <property type="molecule type" value="Genomic_DNA"/>
</dbReference>
<dbReference type="Gene3D" id="3.30.559.30">
    <property type="entry name" value="Nonribosomal peptide synthetase, condensation domain"/>
    <property type="match status" value="1"/>
</dbReference>
<dbReference type="Gene3D" id="3.40.50.1820">
    <property type="entry name" value="alpha/beta hydrolase"/>
    <property type="match status" value="1"/>
</dbReference>
<evidence type="ECO:0000313" key="3">
    <source>
        <dbReference type="Proteomes" id="UP000811619"/>
    </source>
</evidence>
<dbReference type="InterPro" id="IPR029058">
    <property type="entry name" value="AB_hydrolase_fold"/>
</dbReference>
<dbReference type="SUPFAM" id="SSF53474">
    <property type="entry name" value="alpha/beta-Hydrolases"/>
    <property type="match status" value="1"/>
</dbReference>
<dbReference type="Proteomes" id="UP000811619">
    <property type="component" value="Unassembled WGS sequence"/>
</dbReference>
<dbReference type="Pfam" id="PF00975">
    <property type="entry name" value="Thioesterase"/>
    <property type="match status" value="1"/>
</dbReference>
<sequence length="406" mass="45131">MGDASTVVTVEGNGREESVDASLEVSRTVGWFTSMYPLKLPRVSDAVSGVVDAKDGVDGVSNHGIGYGACYGYADDSLPPVSVNYLGRLDEGQQRRPDDWMLSVSESGLSGMLAGLYTAPEDKDASSSVLNMTFAIVSGQLSIRVAGTMGQEELQDLVNTMKSTLRELISRVKIRVQDWRRQGTIRARADDFTPFISLATMTMMAMMSYLHNVVQGLPKRRLVVFNNYYRYRKALSSFEQLVEYYISLMRGVQPQGPYYILGCSFGNSLAMEMAQRLARRGERLGTLALIDAYFDVPGALEEGLGPTGQGEQAGIVDVIYTMYSPSAADRLILFKARHAEESQGSPEQRKLYRWDADSTLNRLDVFVRREAVELVMLDGSHFDWVHRRDEVRRMCALLDECLVGVS</sequence>
<evidence type="ECO:0000313" key="2">
    <source>
        <dbReference type="EMBL" id="KAG5922807.1"/>
    </source>
</evidence>
<proteinExistence type="predicted"/>
<keyword evidence="3" id="KW-1185">Reference proteome</keyword>
<name>A0A8K0JA27_9HYPO</name>
<accession>A0A8K0JA27</accession>
<evidence type="ECO:0000259" key="1">
    <source>
        <dbReference type="Pfam" id="PF00975"/>
    </source>
</evidence>
<reference evidence="2" key="1">
    <citation type="journal article" date="2020" name="bioRxiv">
        <title>Whole genome comparisons of ergot fungi reveals the divergence and evolution of species within the genus Claviceps are the result of varying mechanisms driving genome evolution and host range expansion.</title>
        <authorList>
            <person name="Wyka S.A."/>
            <person name="Mondo S.J."/>
            <person name="Liu M."/>
            <person name="Dettman J."/>
            <person name="Nalam V."/>
            <person name="Broders K.D."/>
        </authorList>
    </citation>
    <scope>NUCLEOTIDE SEQUENCE</scope>
    <source>
        <strain evidence="2">CCC 489</strain>
    </source>
</reference>
<feature type="domain" description="Thioesterase" evidence="1">
    <location>
        <begin position="214"/>
        <end position="391"/>
    </location>
</feature>
<dbReference type="InterPro" id="IPR001031">
    <property type="entry name" value="Thioesterase"/>
</dbReference>
<gene>
    <name evidence="2" type="ORF">E4U42_005252</name>
</gene>
<dbReference type="SUPFAM" id="SSF52777">
    <property type="entry name" value="CoA-dependent acyltransferases"/>
    <property type="match status" value="1"/>
</dbReference>
<organism evidence="2 3">
    <name type="scientific">Claviceps africana</name>
    <dbReference type="NCBI Taxonomy" id="83212"/>
    <lineage>
        <taxon>Eukaryota</taxon>
        <taxon>Fungi</taxon>
        <taxon>Dikarya</taxon>
        <taxon>Ascomycota</taxon>
        <taxon>Pezizomycotina</taxon>
        <taxon>Sordariomycetes</taxon>
        <taxon>Hypocreomycetidae</taxon>
        <taxon>Hypocreales</taxon>
        <taxon>Clavicipitaceae</taxon>
        <taxon>Claviceps</taxon>
    </lineage>
</organism>
<dbReference type="AlphaFoldDB" id="A0A8K0JA27"/>
<comment type="caution">
    <text evidence="2">The sequence shown here is derived from an EMBL/GenBank/DDBJ whole genome shotgun (WGS) entry which is preliminary data.</text>
</comment>
<protein>
    <recommendedName>
        <fullName evidence="1">Thioesterase domain-containing protein</fullName>
    </recommendedName>
</protein>
<dbReference type="OrthoDB" id="416786at2759"/>